<keyword evidence="2 6" id="KW-0808">Transferase</keyword>
<keyword evidence="6" id="KW-0324">Glycolysis</keyword>
<evidence type="ECO:0000256" key="2">
    <source>
        <dbReference type="ARBA" id="ARBA00022679"/>
    </source>
</evidence>
<comment type="cofactor">
    <cofactor evidence="1 6">
        <name>Mg(2+)</name>
        <dbReference type="ChEBI" id="CHEBI:18420"/>
    </cofactor>
</comment>
<feature type="domain" description="Phosphofructokinase" evidence="7">
    <location>
        <begin position="5"/>
        <end position="311"/>
    </location>
</feature>
<dbReference type="GO" id="GO:0047334">
    <property type="term" value="F:diphosphate-fructose-6-phosphate 1-phosphotransferase activity"/>
    <property type="evidence" value="ECO:0007669"/>
    <property type="project" value="UniProtKB-EC"/>
</dbReference>
<dbReference type="GO" id="GO:0003872">
    <property type="term" value="F:6-phosphofructokinase activity"/>
    <property type="evidence" value="ECO:0007669"/>
    <property type="project" value="UniProtKB-UniRule"/>
</dbReference>
<dbReference type="Pfam" id="PF00365">
    <property type="entry name" value="PFK"/>
    <property type="match status" value="1"/>
</dbReference>
<dbReference type="InterPro" id="IPR050929">
    <property type="entry name" value="PFKA"/>
</dbReference>
<keyword evidence="4 6" id="KW-0418">Kinase</keyword>
<feature type="site" description="Important for catalytic activity; stabilizes the transition state when the phosphoryl donor is PPi" evidence="6">
    <location>
        <position position="132"/>
    </location>
</feature>
<reference evidence="8 9" key="1">
    <citation type="submission" date="2019-03" db="EMBL/GenBank/DDBJ databases">
        <title>Genomic Encyclopedia of Type Strains, Phase IV (KMG-IV): sequencing the most valuable type-strain genomes for metagenomic binning, comparative biology and taxonomic classification.</title>
        <authorList>
            <person name="Goeker M."/>
        </authorList>
    </citation>
    <scope>NUCLEOTIDE SEQUENCE [LARGE SCALE GENOMIC DNA]</scope>
    <source>
        <strain evidence="8 9">DSM 100433</strain>
    </source>
</reference>
<dbReference type="PANTHER" id="PTHR45770">
    <property type="entry name" value="ATP-DEPENDENT 6-PHOSPHOFRUCTOKINASE 1"/>
    <property type="match status" value="1"/>
</dbReference>
<comment type="function">
    <text evidence="6">Catalyzes the phosphorylation of D-fructose 6-phosphate, the first committing step of glycolysis. Uses inorganic phosphate (PPi) as phosphoryl donor instead of ATP like common ATP-dependent phosphofructokinases (ATP-PFKs), which renders the reaction reversible, and can thus function both in glycolysis and gluconeogenesis. Consistently, PPi-PFK can replace the enzymes of both the forward (ATP-PFK) and reverse (fructose-bisphosphatase (FBPase)) reactions.</text>
</comment>
<dbReference type="RefSeq" id="WP_132084436.1">
    <property type="nucleotide sequence ID" value="NZ_SLUK01000005.1"/>
</dbReference>
<keyword evidence="5 6" id="KW-0460">Magnesium</keyword>
<feature type="binding site" evidence="6">
    <location>
        <begin position="133"/>
        <end position="135"/>
    </location>
    <ligand>
        <name>substrate</name>
    </ligand>
</feature>
<keyword evidence="9" id="KW-1185">Reference proteome</keyword>
<dbReference type="GO" id="GO:0046872">
    <property type="term" value="F:metal ion binding"/>
    <property type="evidence" value="ECO:0007669"/>
    <property type="project" value="UniProtKB-KW"/>
</dbReference>
<comment type="caution">
    <text evidence="8">The sequence shown here is derived from an EMBL/GenBank/DDBJ whole genome shotgun (WGS) entry which is preliminary data.</text>
</comment>
<evidence type="ECO:0000313" key="8">
    <source>
        <dbReference type="EMBL" id="TCL43427.1"/>
    </source>
</evidence>
<accession>A0A9X8Y861</accession>
<comment type="subcellular location">
    <subcellularLocation>
        <location evidence="6">Cytoplasm</location>
    </subcellularLocation>
</comment>
<dbReference type="AlphaFoldDB" id="A0A9X8Y861"/>
<feature type="active site" description="Proton acceptor" evidence="6">
    <location>
        <position position="135"/>
    </location>
</feature>
<keyword evidence="6" id="KW-0963">Cytoplasm</keyword>
<evidence type="ECO:0000256" key="3">
    <source>
        <dbReference type="ARBA" id="ARBA00022723"/>
    </source>
</evidence>
<dbReference type="SUPFAM" id="SSF53784">
    <property type="entry name" value="Phosphofructokinase"/>
    <property type="match status" value="1"/>
</dbReference>
<dbReference type="EMBL" id="SLUK01000005">
    <property type="protein sequence ID" value="TCL43427.1"/>
    <property type="molecule type" value="Genomic_DNA"/>
</dbReference>
<feature type="binding site" evidence="6">
    <location>
        <begin position="178"/>
        <end position="180"/>
    </location>
    <ligand>
        <name>substrate</name>
    </ligand>
</feature>
<comment type="activity regulation">
    <text evidence="6">Non-allosteric.</text>
</comment>
<sequence>MENNMLIIHGGAPTTVMNASLYGAVMEAKDSGKVTAVLGARGGALGVLREDFIRLDNIPEYALRGLLRTPASAIGTSRDHLKPEDYGQMARVLRERHIGYVLYNGGNGSMDACGKLARACAGAGICVVGIPKTIDNDLAVTDHAPGFGSAARYLAATVREVSEDVRSLPIHACVIEAMGRNAGWLAAASALARSGEGDGPHMILCPEAPFEEEAFLSEVERLARRHGGIVIVASEGLCHKDKKPVVEPVFRSGRSVYYGDVSAHLCSLIIRNLGIKARGEKPGICGRASIAWQSGVDRLEAELAGREAAKAALSGHTEVMVGFERRPGGAYRIVPSLIPIREVMLHERTLPKEYLAPGQMDVTTAYLDWCRPLVGELPDDFFRIPA</sequence>
<evidence type="ECO:0000313" key="9">
    <source>
        <dbReference type="Proteomes" id="UP000294682"/>
    </source>
</evidence>
<dbReference type="InterPro" id="IPR035966">
    <property type="entry name" value="PKF_sf"/>
</dbReference>
<dbReference type="InterPro" id="IPR022953">
    <property type="entry name" value="ATP_PFK"/>
</dbReference>
<comment type="similarity">
    <text evidence="6">Belongs to the phosphofructokinase type A (PFKA) family. PPi-dependent PFK group II subfamily. Clade 'B2' sub-subfamily.</text>
</comment>
<evidence type="ECO:0000256" key="5">
    <source>
        <dbReference type="ARBA" id="ARBA00022842"/>
    </source>
</evidence>
<protein>
    <recommendedName>
        <fullName evidence="6">Pyrophosphate--fructose 6-phosphate 1-phosphotransferase</fullName>
        <ecNumber evidence="6">2.7.1.90</ecNumber>
    </recommendedName>
    <alternativeName>
        <fullName evidence="6">6-phosphofructokinase, pyrophosphate dependent</fullName>
    </alternativeName>
    <alternativeName>
        <fullName evidence="6">PPi-dependent phosphofructokinase</fullName>
        <shortName evidence="6">PPi-PFK</shortName>
    </alternativeName>
    <alternativeName>
        <fullName evidence="6">Pyrophosphate-dependent 6-phosphofructose-1-kinase</fullName>
    </alternativeName>
</protein>
<dbReference type="InterPro" id="IPR000023">
    <property type="entry name" value="Phosphofructokinase_dom"/>
</dbReference>
<feature type="binding site" evidence="6">
    <location>
        <position position="107"/>
    </location>
    <ligand>
        <name>Mg(2+)</name>
        <dbReference type="ChEBI" id="CHEBI:18420"/>
        <note>catalytic</note>
    </ligand>
</feature>
<dbReference type="Gene3D" id="3.40.50.460">
    <property type="entry name" value="Phosphofructokinase domain"/>
    <property type="match status" value="1"/>
</dbReference>
<evidence type="ECO:0000259" key="7">
    <source>
        <dbReference type="Pfam" id="PF00365"/>
    </source>
</evidence>
<dbReference type="GO" id="GO:0006002">
    <property type="term" value="P:fructose 6-phosphate metabolic process"/>
    <property type="evidence" value="ECO:0007669"/>
    <property type="project" value="InterPro"/>
</dbReference>
<evidence type="ECO:0000256" key="6">
    <source>
        <dbReference type="HAMAP-Rule" id="MF_01978"/>
    </source>
</evidence>
<comment type="caution">
    <text evidence="6">Lacks conserved residue(s) required for the propagation of feature annotation.</text>
</comment>
<proteinExistence type="inferred from homology"/>
<comment type="catalytic activity">
    <reaction evidence="6">
        <text>beta-D-fructose 6-phosphate + diphosphate = beta-D-fructose 1,6-bisphosphate + phosphate + H(+)</text>
        <dbReference type="Rhea" id="RHEA:13613"/>
        <dbReference type="ChEBI" id="CHEBI:15378"/>
        <dbReference type="ChEBI" id="CHEBI:32966"/>
        <dbReference type="ChEBI" id="CHEBI:33019"/>
        <dbReference type="ChEBI" id="CHEBI:43474"/>
        <dbReference type="ChEBI" id="CHEBI:57634"/>
        <dbReference type="EC" id="2.7.1.90"/>
    </reaction>
</comment>
<comment type="pathway">
    <text evidence="6">Carbohydrate degradation; glycolysis; D-glyceraldehyde 3-phosphate and glycerone phosphate from D-glucose: step 3/4.</text>
</comment>
<dbReference type="InterPro" id="IPR011404">
    <property type="entry name" value="PPi-PFK"/>
</dbReference>
<keyword evidence="3 6" id="KW-0479">Metal-binding</keyword>
<comment type="subunit">
    <text evidence="6">Homodimer.</text>
</comment>
<dbReference type="NCBIfam" id="NF010675">
    <property type="entry name" value="PRK14072.1"/>
    <property type="match status" value="1"/>
</dbReference>
<dbReference type="GO" id="GO:0005737">
    <property type="term" value="C:cytoplasm"/>
    <property type="evidence" value="ECO:0007669"/>
    <property type="project" value="UniProtKB-SubCell"/>
</dbReference>
<evidence type="ECO:0000256" key="4">
    <source>
        <dbReference type="ARBA" id="ARBA00022777"/>
    </source>
</evidence>
<dbReference type="PIRSF" id="PIRSF036483">
    <property type="entry name" value="PFK_XF0274"/>
    <property type="match status" value="1"/>
</dbReference>
<feature type="binding site" evidence="6">
    <location>
        <position position="235"/>
    </location>
    <ligand>
        <name>substrate</name>
    </ligand>
</feature>
<gene>
    <name evidence="6" type="primary">pfp</name>
    <name evidence="8" type="ORF">EDD78_10556</name>
</gene>
<dbReference type="Proteomes" id="UP000294682">
    <property type="component" value="Unassembled WGS sequence"/>
</dbReference>
<dbReference type="PRINTS" id="PR00476">
    <property type="entry name" value="PHFRCTKINASE"/>
</dbReference>
<organism evidence="8 9">
    <name type="scientific">Harryflintia acetispora</name>
    <dbReference type="NCBI Taxonomy" id="1849041"/>
    <lineage>
        <taxon>Bacteria</taxon>
        <taxon>Bacillati</taxon>
        <taxon>Bacillota</taxon>
        <taxon>Clostridia</taxon>
        <taxon>Eubacteriales</taxon>
        <taxon>Oscillospiraceae</taxon>
        <taxon>Harryflintia</taxon>
    </lineage>
</organism>
<dbReference type="EC" id="2.7.1.90" evidence="6"/>
<dbReference type="Gene3D" id="3.40.50.450">
    <property type="match status" value="1"/>
</dbReference>
<dbReference type="HAMAP" id="MF_01978">
    <property type="entry name" value="Phosphofructokinase_II_B2"/>
    <property type="match status" value="1"/>
</dbReference>
<name>A0A9X8Y861_9FIRM</name>
<evidence type="ECO:0000256" key="1">
    <source>
        <dbReference type="ARBA" id="ARBA00001946"/>
    </source>
</evidence>